<dbReference type="SUPFAM" id="SSF101941">
    <property type="entry name" value="NAC domain"/>
    <property type="match status" value="1"/>
</dbReference>
<keyword evidence="2" id="KW-0805">Transcription regulation</keyword>
<organism evidence="7">
    <name type="scientific">Jatropha curcas</name>
    <name type="common">Barbados nut</name>
    <dbReference type="NCBI Taxonomy" id="180498"/>
    <lineage>
        <taxon>Eukaryota</taxon>
        <taxon>Viridiplantae</taxon>
        <taxon>Streptophyta</taxon>
        <taxon>Embryophyta</taxon>
        <taxon>Tracheophyta</taxon>
        <taxon>Spermatophyta</taxon>
        <taxon>Magnoliopsida</taxon>
        <taxon>eudicotyledons</taxon>
        <taxon>Gunneridae</taxon>
        <taxon>Pentapetalae</taxon>
        <taxon>rosids</taxon>
        <taxon>fabids</taxon>
        <taxon>Malpighiales</taxon>
        <taxon>Euphorbiaceae</taxon>
        <taxon>Crotonoideae</taxon>
        <taxon>Jatropheae</taxon>
        <taxon>Jatropha</taxon>
    </lineage>
</organism>
<dbReference type="GO" id="GO:0006355">
    <property type="term" value="P:regulation of DNA-templated transcription"/>
    <property type="evidence" value="ECO:0007669"/>
    <property type="project" value="InterPro"/>
</dbReference>
<evidence type="ECO:0000256" key="1">
    <source>
        <dbReference type="ARBA" id="ARBA00004123"/>
    </source>
</evidence>
<accession>G9B6Q3</accession>
<evidence type="ECO:0000259" key="6">
    <source>
        <dbReference type="PROSITE" id="PS51005"/>
    </source>
</evidence>
<keyword evidence="4" id="KW-0804">Transcription</keyword>
<reference evidence="7" key="1">
    <citation type="submission" date="2010-06" db="EMBL/GenBank/DDBJ databases">
        <title>isolation and characterization of genes related to seed oil biosynthesis from Jatropha curcas.</title>
        <authorList>
            <person name="Khan K."/>
            <person name="Sane V.A."/>
            <person name="Nath P."/>
        </authorList>
    </citation>
    <scope>NUCLEOTIDE SEQUENCE</scope>
</reference>
<keyword evidence="5" id="KW-0539">Nucleus</keyword>
<dbReference type="RefSeq" id="NP_001295704.1">
    <property type="nucleotide sequence ID" value="NM_001308775.1"/>
</dbReference>
<dbReference type="InterPro" id="IPR036093">
    <property type="entry name" value="NAC_dom_sf"/>
</dbReference>
<protein>
    <submittedName>
        <fullName evidence="7">NAC transcription factor</fullName>
    </submittedName>
</protein>
<dbReference type="PANTHER" id="PTHR31989">
    <property type="entry name" value="NAC DOMAIN-CONTAINING PROTEIN 82-RELATED"/>
    <property type="match status" value="1"/>
</dbReference>
<evidence type="ECO:0000256" key="4">
    <source>
        <dbReference type="ARBA" id="ARBA00023163"/>
    </source>
</evidence>
<name>G9B6Q3_JATCU</name>
<sequence length="147" mass="17292">MAGEVGYRFCPNDEELVNHFLKLKMLGHDDQVSRIPEIDVLTVEPWDIPSMMPNNSNDGVWYFFCRRNHNGQRLHRTTNVGFWKTIGKTLKIKDIATKQILVFYQNGANGRVRTNWIMHEYNPTFDFPVQSDYVLCKLRQMPEDNNL</sequence>
<feature type="domain" description="NAC" evidence="6">
    <location>
        <begin position="3"/>
        <end position="141"/>
    </location>
</feature>
<dbReference type="KEGG" id="jcu:105629356"/>
<dbReference type="OrthoDB" id="737278at2759"/>
<keyword evidence="3" id="KW-0238">DNA-binding</keyword>
<dbReference type="InterPro" id="IPR003441">
    <property type="entry name" value="NAC-dom"/>
</dbReference>
<dbReference type="GeneID" id="105629356"/>
<comment type="subcellular location">
    <subcellularLocation>
        <location evidence="1">Nucleus</location>
    </subcellularLocation>
</comment>
<evidence type="ECO:0000256" key="5">
    <source>
        <dbReference type="ARBA" id="ARBA00023242"/>
    </source>
</evidence>
<evidence type="ECO:0000313" key="7">
    <source>
        <dbReference type="EMBL" id="AEI73170.1"/>
    </source>
</evidence>
<proteinExistence type="evidence at transcript level"/>
<dbReference type="AlphaFoldDB" id="G9B6Q3"/>
<dbReference type="GO" id="GO:0003677">
    <property type="term" value="F:DNA binding"/>
    <property type="evidence" value="ECO:0007669"/>
    <property type="project" value="UniProtKB-KW"/>
</dbReference>
<dbReference type="PROSITE" id="PS51005">
    <property type="entry name" value="NAC"/>
    <property type="match status" value="1"/>
</dbReference>
<evidence type="ECO:0000256" key="2">
    <source>
        <dbReference type="ARBA" id="ARBA00023015"/>
    </source>
</evidence>
<evidence type="ECO:0000256" key="3">
    <source>
        <dbReference type="ARBA" id="ARBA00023125"/>
    </source>
</evidence>
<dbReference type="Pfam" id="PF02365">
    <property type="entry name" value="NAM"/>
    <property type="match status" value="1"/>
</dbReference>
<dbReference type="GO" id="GO:0005634">
    <property type="term" value="C:nucleus"/>
    <property type="evidence" value="ECO:0007669"/>
    <property type="project" value="UniProtKB-SubCell"/>
</dbReference>
<dbReference type="EMBL" id="HM600731">
    <property type="protein sequence ID" value="AEI73170.1"/>
    <property type="molecule type" value="mRNA"/>
</dbReference>
<dbReference type="Gene3D" id="2.170.150.80">
    <property type="entry name" value="NAC domain"/>
    <property type="match status" value="1"/>
</dbReference>